<dbReference type="InterPro" id="IPR046780">
    <property type="entry name" value="aBig_2"/>
</dbReference>
<name>A0A449BC95_HAPAX</name>
<protein>
    <recommendedName>
        <fullName evidence="2">Atrophied bacterial Ig domain-containing protein</fullName>
    </recommendedName>
</protein>
<proteinExistence type="predicted"/>
<evidence type="ECO:0000313" key="4">
    <source>
        <dbReference type="Proteomes" id="UP000289841"/>
    </source>
</evidence>
<evidence type="ECO:0000259" key="2">
    <source>
        <dbReference type="Pfam" id="PF20578"/>
    </source>
</evidence>
<dbReference type="PROSITE" id="PS51257">
    <property type="entry name" value="PROKAR_LIPOPROTEIN"/>
    <property type="match status" value="1"/>
</dbReference>
<organism evidence="3 4">
    <name type="scientific">Haploplasma axanthum</name>
    <name type="common">Acholeplasma axanthum</name>
    <dbReference type="NCBI Taxonomy" id="29552"/>
    <lineage>
        <taxon>Bacteria</taxon>
        <taxon>Bacillati</taxon>
        <taxon>Mycoplasmatota</taxon>
        <taxon>Mollicutes</taxon>
        <taxon>Acholeplasmatales</taxon>
        <taxon>Acholeplasmataceae</taxon>
        <taxon>Haploplasma</taxon>
    </lineage>
</organism>
<keyword evidence="4" id="KW-1185">Reference proteome</keyword>
<feature type="domain" description="Atrophied bacterial Ig" evidence="2">
    <location>
        <begin position="44"/>
        <end position="122"/>
    </location>
</feature>
<evidence type="ECO:0000256" key="1">
    <source>
        <dbReference type="SAM" id="SignalP"/>
    </source>
</evidence>
<dbReference type="AlphaFoldDB" id="A0A449BC95"/>
<feature type="chain" id="PRO_5018968360" description="Atrophied bacterial Ig domain-containing protein" evidence="1">
    <location>
        <begin position="25"/>
        <end position="634"/>
    </location>
</feature>
<accession>A0A449BC95</accession>
<reference evidence="3 4" key="1">
    <citation type="submission" date="2019-01" db="EMBL/GenBank/DDBJ databases">
        <authorList>
            <consortium name="Pathogen Informatics"/>
        </authorList>
    </citation>
    <scope>NUCLEOTIDE SEQUENCE [LARGE SCALE GENOMIC DNA]</scope>
    <source>
        <strain evidence="3 4">NCTC10138</strain>
    </source>
</reference>
<dbReference type="RefSeq" id="WP_026390914.1">
    <property type="nucleotide sequence ID" value="NZ_LR215048.1"/>
</dbReference>
<gene>
    <name evidence="3" type="ORF">NCTC10138_00408</name>
</gene>
<dbReference type="KEGG" id="aaxa:NCTC10138_00408"/>
<keyword evidence="1" id="KW-0732">Signal</keyword>
<evidence type="ECO:0000313" key="3">
    <source>
        <dbReference type="EMBL" id="VEU80052.1"/>
    </source>
</evidence>
<dbReference type="EMBL" id="LR215048">
    <property type="protein sequence ID" value="VEU80052.1"/>
    <property type="molecule type" value="Genomic_DNA"/>
</dbReference>
<feature type="signal peptide" evidence="1">
    <location>
        <begin position="1"/>
        <end position="24"/>
    </location>
</feature>
<dbReference type="STRING" id="1278311.GCA_000428705_01483"/>
<dbReference type="Pfam" id="PF20578">
    <property type="entry name" value="aBig_2"/>
    <property type="match status" value="1"/>
</dbReference>
<sequence>MKNLKKVLILVMTLVATLTLVACANGGDKKAVEAAEKSLSTLISEEKITATFVLVESNKDGVKFEYTSSNESHLKIEETATGLRATVIRPVHTAADVAVTLTVKLTKNKVTSTKTFNLIIVKEDAPDVTGDNLKAVIEAGAKGQVIEMDNVVVIGTSTGGYFVADSSASIYVHLNSDGSKVVKVGEKGKISAKIDDYYGAKQLTSPSFTKASDDKLSEITPTNRIPSFYWNPGLAGEALNAAKANLTNSAYTKLTAKVIQDGTGENSIFLADVADQTKYVQVYYKGTVNADVLTPLIGQTIEVEGMLQEYRDGFDLIDGTKGTLSRFTAFRVVSELNDESKVSIDASKIAATLKPAYDKETDLTLVDKGSNGTTITWAFASETDPNNQYINLTTGKLTMPAEAGQLEVKVIATVILNDKTKTVPVTIKVGTPTVITTIANAKLALKGDIVLVKGIVVGATFSNKYANGEVYIQDETGGMLVYRAPKANADIIVVGNEIQFIATIDNYNGVNQFANAKSITKVSEGNTVEALSLTKVTKDSNDLGKLVKVTLKVTKDLTAVASKADADTFVGDFTLGTGKFTVKFLRQDNTVVADAEAIANLLKALKKDDQIEVTAVLTKDGEVTVYSASQIIKK</sequence>
<dbReference type="Proteomes" id="UP000289841">
    <property type="component" value="Chromosome"/>
</dbReference>